<gene>
    <name evidence="1" type="ORF">E2C01_077429</name>
</gene>
<dbReference type="Proteomes" id="UP000324222">
    <property type="component" value="Unassembled WGS sequence"/>
</dbReference>
<reference evidence="1 2" key="1">
    <citation type="submission" date="2019-05" db="EMBL/GenBank/DDBJ databases">
        <title>Another draft genome of Portunus trituberculatus and its Hox gene families provides insights of decapod evolution.</title>
        <authorList>
            <person name="Jeong J.-H."/>
            <person name="Song I."/>
            <person name="Kim S."/>
            <person name="Choi T."/>
            <person name="Kim D."/>
            <person name="Ryu S."/>
            <person name="Kim W."/>
        </authorList>
    </citation>
    <scope>NUCLEOTIDE SEQUENCE [LARGE SCALE GENOMIC DNA]</scope>
    <source>
        <tissue evidence="1">Muscle</tissue>
    </source>
</reference>
<keyword evidence="2" id="KW-1185">Reference proteome</keyword>
<dbReference type="EMBL" id="VSRR010060611">
    <property type="protein sequence ID" value="MPC82747.1"/>
    <property type="molecule type" value="Genomic_DNA"/>
</dbReference>
<proteinExistence type="predicted"/>
<organism evidence="1 2">
    <name type="scientific">Portunus trituberculatus</name>
    <name type="common">Swimming crab</name>
    <name type="synonym">Neptunus trituberculatus</name>
    <dbReference type="NCBI Taxonomy" id="210409"/>
    <lineage>
        <taxon>Eukaryota</taxon>
        <taxon>Metazoa</taxon>
        <taxon>Ecdysozoa</taxon>
        <taxon>Arthropoda</taxon>
        <taxon>Crustacea</taxon>
        <taxon>Multicrustacea</taxon>
        <taxon>Malacostraca</taxon>
        <taxon>Eumalacostraca</taxon>
        <taxon>Eucarida</taxon>
        <taxon>Decapoda</taxon>
        <taxon>Pleocyemata</taxon>
        <taxon>Brachyura</taxon>
        <taxon>Eubrachyura</taxon>
        <taxon>Portunoidea</taxon>
        <taxon>Portunidae</taxon>
        <taxon>Portuninae</taxon>
        <taxon>Portunus</taxon>
    </lineage>
</organism>
<name>A0A5B7IM37_PORTR</name>
<evidence type="ECO:0000313" key="2">
    <source>
        <dbReference type="Proteomes" id="UP000324222"/>
    </source>
</evidence>
<sequence length="93" mass="10630">MKLKEDSVLPLLVSSPPLQHSPYPPSTSLPPFLAVLTKACVSRRRFRHLVLVWEEEWTTLKELYRPDHVVTAFYNEVGSLMTDPGVSPFYCLT</sequence>
<dbReference type="OrthoDB" id="289038at2759"/>
<comment type="caution">
    <text evidence="1">The sequence shown here is derived from an EMBL/GenBank/DDBJ whole genome shotgun (WGS) entry which is preliminary data.</text>
</comment>
<dbReference type="AlphaFoldDB" id="A0A5B7IM37"/>
<accession>A0A5B7IM37</accession>
<protein>
    <submittedName>
        <fullName evidence="1">Uncharacterized protein</fullName>
    </submittedName>
</protein>
<evidence type="ECO:0000313" key="1">
    <source>
        <dbReference type="EMBL" id="MPC82747.1"/>
    </source>
</evidence>